<sequence length="86" mass="9328">MAMMRGILAARKILTSKAASTPKGFLTVYVGESQKKRYMVPVSFLNQPSFQALLSTAEEEFGFDHPMGGLTIPCPEDTFVAAASQL</sequence>
<reference evidence="4" key="2">
    <citation type="submission" date="2002-03" db="EMBL/GenBank/DDBJ databases">
        <authorList>
            <person name="Brover V."/>
            <person name="Troukhan M."/>
            <person name="Alexandrov N."/>
            <person name="Lu Y.-P."/>
            <person name="Flavell R."/>
            <person name="Feldmann K."/>
        </authorList>
    </citation>
    <scope>NUCLEOTIDE SEQUENCE</scope>
</reference>
<protein>
    <submittedName>
        <fullName evidence="4">Putative auxin-regulated protein</fullName>
    </submittedName>
</protein>
<dbReference type="ExpressionAtlas" id="Q8L9D5">
    <property type="expression patterns" value="baseline and differential"/>
</dbReference>
<keyword evidence="3" id="KW-0341">Growth regulation</keyword>
<accession>Q8L9D5</accession>
<dbReference type="InterPro" id="IPR003676">
    <property type="entry name" value="SAUR_fam"/>
</dbReference>
<dbReference type="AlphaFoldDB" id="Q8L9D5"/>
<dbReference type="EMBL" id="AY088492">
    <property type="protein sequence ID" value="AAM66028.1"/>
    <property type="molecule type" value="mRNA"/>
</dbReference>
<evidence type="ECO:0000313" key="4">
    <source>
        <dbReference type="EMBL" id="AAM66028.1"/>
    </source>
</evidence>
<dbReference type="GO" id="GO:0009733">
    <property type="term" value="P:response to auxin"/>
    <property type="evidence" value="ECO:0007669"/>
    <property type="project" value="InterPro"/>
</dbReference>
<dbReference type="PANTHER" id="PTHR31929">
    <property type="entry name" value="SAUR-LIKE AUXIN-RESPONSIVE PROTEIN FAMILY-RELATED"/>
    <property type="match status" value="1"/>
</dbReference>
<name>Q8L9D5_ARATH</name>
<evidence type="ECO:0000256" key="3">
    <source>
        <dbReference type="ARBA" id="ARBA00022604"/>
    </source>
</evidence>
<organism evidence="4">
    <name type="scientific">Arabidopsis thaliana</name>
    <name type="common">Mouse-ear cress</name>
    <dbReference type="NCBI Taxonomy" id="3702"/>
    <lineage>
        <taxon>Eukaryota</taxon>
        <taxon>Viridiplantae</taxon>
        <taxon>Streptophyta</taxon>
        <taxon>Embryophyta</taxon>
        <taxon>Tracheophyta</taxon>
        <taxon>Spermatophyta</taxon>
        <taxon>Magnoliopsida</taxon>
        <taxon>eudicotyledons</taxon>
        <taxon>Gunneridae</taxon>
        <taxon>Pentapetalae</taxon>
        <taxon>rosids</taxon>
        <taxon>malvids</taxon>
        <taxon>Brassicales</taxon>
        <taxon>Brassicaceae</taxon>
        <taxon>Camelineae</taxon>
        <taxon>Arabidopsis</taxon>
    </lineage>
</organism>
<reference evidence="4" key="1">
    <citation type="journal article" date="2002" name="Genome Biol.">
        <title>Full-length messenger RNA sequences greatly improve genome annotation.</title>
        <authorList>
            <person name="Haas B.J."/>
            <person name="Volfovsky N."/>
            <person name="Town C.D."/>
            <person name="Troukhan M."/>
            <person name="Alexandrov N."/>
            <person name="Feldmann K.A."/>
            <person name="Flavell R.B."/>
            <person name="White O."/>
            <person name="Salzberg S.L."/>
        </authorList>
    </citation>
    <scope>NUCLEOTIDE SEQUENCE</scope>
</reference>
<evidence type="ECO:0000256" key="1">
    <source>
        <dbReference type="ARBA" id="ARBA00006974"/>
    </source>
</evidence>
<reference evidence="4" key="3">
    <citation type="journal article" date="2006" name="Plant Mol. Biol.">
        <title>Features of Arabidopsis genes and genome discovered using full-length cDNAs.</title>
        <authorList>
            <person name="Alexandrov N.N."/>
            <person name="Troukhan M.E."/>
            <person name="Brover V.V."/>
            <person name="Tatarinova T."/>
            <person name="Flavell R.B."/>
            <person name="Feldmann K.A."/>
        </authorList>
    </citation>
    <scope>NUCLEOTIDE SEQUENCE</scope>
</reference>
<keyword evidence="2" id="KW-0217">Developmental protein</keyword>
<proteinExistence type="evidence at transcript level"/>
<comment type="similarity">
    <text evidence="1">Belongs to the ARG7 family.</text>
</comment>
<dbReference type="Pfam" id="PF02519">
    <property type="entry name" value="Auxin_inducible"/>
    <property type="match status" value="1"/>
</dbReference>
<evidence type="ECO:0000256" key="2">
    <source>
        <dbReference type="ARBA" id="ARBA00022473"/>
    </source>
</evidence>